<feature type="repeat" description="PPR" evidence="3">
    <location>
        <begin position="75"/>
        <end position="109"/>
    </location>
</feature>
<dbReference type="InterPro" id="IPR032867">
    <property type="entry name" value="DYW_dom"/>
</dbReference>
<evidence type="ECO:0000256" key="1">
    <source>
        <dbReference type="ARBA" id="ARBA00006643"/>
    </source>
</evidence>
<dbReference type="SUPFAM" id="SSF48452">
    <property type="entry name" value="TPR-like"/>
    <property type="match status" value="1"/>
</dbReference>
<dbReference type="EMBL" id="KE346259">
    <property type="protein sequence ID" value="EXC31502.1"/>
    <property type="molecule type" value="Genomic_DNA"/>
</dbReference>
<dbReference type="InterPro" id="IPR011990">
    <property type="entry name" value="TPR-like_helical_dom_sf"/>
</dbReference>
<dbReference type="FunFam" id="1.25.40.10:FF:000798">
    <property type="entry name" value="Pentatricopeptide repeat-containing protein At3g49170, chloroplastic"/>
    <property type="match status" value="1"/>
</dbReference>
<dbReference type="Pfam" id="PF13041">
    <property type="entry name" value="PPR_2"/>
    <property type="match status" value="2"/>
</dbReference>
<dbReference type="Pfam" id="PF14432">
    <property type="entry name" value="DYW_deaminase"/>
    <property type="match status" value="1"/>
</dbReference>
<keyword evidence="2" id="KW-0677">Repeat</keyword>
<accession>W9SJ30</accession>
<feature type="repeat" description="PPR" evidence="3">
    <location>
        <begin position="176"/>
        <end position="210"/>
    </location>
</feature>
<evidence type="ECO:0000313" key="6">
    <source>
        <dbReference type="Proteomes" id="UP000030645"/>
    </source>
</evidence>
<dbReference type="InterPro" id="IPR046960">
    <property type="entry name" value="PPR_At4g14850-like_plant"/>
</dbReference>
<dbReference type="PANTHER" id="PTHR47926">
    <property type="entry name" value="PENTATRICOPEPTIDE REPEAT-CONTAINING PROTEIN"/>
    <property type="match status" value="1"/>
</dbReference>
<dbReference type="Gene3D" id="1.25.40.10">
    <property type="entry name" value="Tetratricopeptide repeat domain"/>
    <property type="match status" value="2"/>
</dbReference>
<dbReference type="eggNOG" id="KOG4197">
    <property type="taxonomic scope" value="Eukaryota"/>
</dbReference>
<gene>
    <name evidence="5" type="ORF">L484_001298</name>
</gene>
<organism evidence="5 6">
    <name type="scientific">Morus notabilis</name>
    <dbReference type="NCBI Taxonomy" id="981085"/>
    <lineage>
        <taxon>Eukaryota</taxon>
        <taxon>Viridiplantae</taxon>
        <taxon>Streptophyta</taxon>
        <taxon>Embryophyta</taxon>
        <taxon>Tracheophyta</taxon>
        <taxon>Spermatophyta</taxon>
        <taxon>Magnoliopsida</taxon>
        <taxon>eudicotyledons</taxon>
        <taxon>Gunneridae</taxon>
        <taxon>Pentapetalae</taxon>
        <taxon>rosids</taxon>
        <taxon>fabids</taxon>
        <taxon>Rosales</taxon>
        <taxon>Moraceae</taxon>
        <taxon>Moreae</taxon>
        <taxon>Morus</taxon>
    </lineage>
</organism>
<dbReference type="Pfam" id="PF01535">
    <property type="entry name" value="PPR"/>
    <property type="match status" value="1"/>
</dbReference>
<feature type="domain" description="DYW" evidence="4">
    <location>
        <begin position="391"/>
        <end position="482"/>
    </location>
</feature>
<name>W9SJ30_9ROSA</name>
<dbReference type="GO" id="GO:0003723">
    <property type="term" value="F:RNA binding"/>
    <property type="evidence" value="ECO:0007669"/>
    <property type="project" value="InterPro"/>
</dbReference>
<evidence type="ECO:0000313" key="5">
    <source>
        <dbReference type="EMBL" id="EXC31502.1"/>
    </source>
</evidence>
<dbReference type="NCBIfam" id="TIGR00756">
    <property type="entry name" value="PPR"/>
    <property type="match status" value="4"/>
</dbReference>
<dbReference type="InterPro" id="IPR046849">
    <property type="entry name" value="E2_motif"/>
</dbReference>
<dbReference type="FunFam" id="1.25.40.10:FF:000366">
    <property type="entry name" value="Pentatricopeptide (PPR) repeat-containing protein"/>
    <property type="match status" value="1"/>
</dbReference>
<evidence type="ECO:0000259" key="4">
    <source>
        <dbReference type="Pfam" id="PF14432"/>
    </source>
</evidence>
<evidence type="ECO:0000256" key="3">
    <source>
        <dbReference type="PROSITE-ProRule" id="PRU00708"/>
    </source>
</evidence>
<dbReference type="Pfam" id="PF20430">
    <property type="entry name" value="Eplus_motif"/>
    <property type="match status" value="1"/>
</dbReference>
<dbReference type="Proteomes" id="UP000030645">
    <property type="component" value="Unassembled WGS sequence"/>
</dbReference>
<dbReference type="Pfam" id="PF20431">
    <property type="entry name" value="E_motif"/>
    <property type="match status" value="1"/>
</dbReference>
<dbReference type="InterPro" id="IPR046848">
    <property type="entry name" value="E_motif"/>
</dbReference>
<dbReference type="AlphaFoldDB" id="W9SJ30"/>
<protein>
    <recommendedName>
        <fullName evidence="4">DYW domain-containing protein</fullName>
    </recommendedName>
</protein>
<keyword evidence="6" id="KW-1185">Reference proteome</keyword>
<dbReference type="KEGG" id="mnt:21384904"/>
<dbReference type="GO" id="GO:0009451">
    <property type="term" value="P:RNA modification"/>
    <property type="evidence" value="ECO:0007669"/>
    <property type="project" value="InterPro"/>
</dbReference>
<dbReference type="OrthoDB" id="733157at2759"/>
<sequence>MVSGHVRPNHFTFSSILKASASLSDLSTGKQVHSLAVKLGLASDNCVGNSLISMYAQSRQMEYSRKAFDNLFDKNLISYNTIVDAYVKSFESKEAFDLFHEIDDVEFGANAYTFSSLLSGAASIGAIGKGEQIHARTLKSGFDSNQCISNALVSMYSRCGNVEAAFQVFSEMVDRNIVSWTSIITGFSKHGYAERALTMFYEMLESGIRPNEVTYTAVLSACSHAGLVSEGRKHFNTMYSKHGIVPRMEHYACMVDLLGRSGLLSKALEFINSMPFMADALIWRTFLGACRVHGNTELARHAASMILEQDPHNPAAFVLLANLHASMNQWEEVAKIRKRMKERDLTKEAGSSWIEVENKVYKFHVGDTSHPKASEIYNELDRLVLKIKELGYVPNTDFVLHDVEEEVKEQYLLQHSEKIAVAFGLINTTRSKPIRIFKNLRICGDCHTAIKYISMATGREIVVRDSNRFHHIRNGKCSCIDYRITAIFSLFS</sequence>
<dbReference type="PANTHER" id="PTHR47926:SF522">
    <property type="entry name" value="TETRATRICOPEPTIDE REPEAT-LIKE SUPERFAMILY PROTEIN"/>
    <property type="match status" value="1"/>
</dbReference>
<dbReference type="InterPro" id="IPR002885">
    <property type="entry name" value="PPR_rpt"/>
</dbReference>
<reference evidence="6" key="1">
    <citation type="submission" date="2013-01" db="EMBL/GenBank/DDBJ databases">
        <title>Draft Genome Sequence of a Mulberry Tree, Morus notabilis C.K. Schneid.</title>
        <authorList>
            <person name="He N."/>
            <person name="Zhao S."/>
        </authorList>
    </citation>
    <scope>NUCLEOTIDE SEQUENCE</scope>
</reference>
<evidence type="ECO:0000256" key="2">
    <source>
        <dbReference type="ARBA" id="ARBA00022737"/>
    </source>
</evidence>
<comment type="similarity">
    <text evidence="1">Belongs to the PPR family. PCMP-H subfamily.</text>
</comment>
<dbReference type="GO" id="GO:0008270">
    <property type="term" value="F:zinc ion binding"/>
    <property type="evidence" value="ECO:0007669"/>
    <property type="project" value="InterPro"/>
</dbReference>
<dbReference type="PROSITE" id="PS51375">
    <property type="entry name" value="PPR"/>
    <property type="match status" value="4"/>
</dbReference>
<feature type="repeat" description="PPR" evidence="3">
    <location>
        <begin position="211"/>
        <end position="246"/>
    </location>
</feature>
<feature type="repeat" description="PPR" evidence="3">
    <location>
        <begin position="145"/>
        <end position="175"/>
    </location>
</feature>
<proteinExistence type="inferred from homology"/>